<evidence type="ECO:0000259" key="1">
    <source>
        <dbReference type="Pfam" id="PF01402"/>
    </source>
</evidence>
<dbReference type="InterPro" id="IPR052991">
    <property type="entry name" value="Non-func_TypeII_TA_Antitoxin"/>
</dbReference>
<dbReference type="InterPro" id="IPR013321">
    <property type="entry name" value="Arc_rbn_hlx_hlx"/>
</dbReference>
<dbReference type="PANTHER" id="PTHR40688">
    <property type="match status" value="1"/>
</dbReference>
<reference evidence="4 5" key="1">
    <citation type="journal article" date="2018" name="Nat. Biotechnol.">
        <title>A standardized bacterial taxonomy based on genome phylogeny substantially revises the tree of life.</title>
        <authorList>
            <person name="Parks D.H."/>
            <person name="Chuvochina M."/>
            <person name="Waite D.W."/>
            <person name="Rinke C."/>
            <person name="Skarshewski A."/>
            <person name="Chaumeil P.A."/>
            <person name="Hugenholtz P."/>
        </authorList>
    </citation>
    <scope>NUCLEOTIDE SEQUENCE [LARGE SCALE GENOMIC DNA]</scope>
    <source>
        <strain evidence="2">UBA8707</strain>
        <strain evidence="3">UBA9881</strain>
    </source>
</reference>
<dbReference type="PANTHER" id="PTHR40688:SF2">
    <property type="entry name" value="RIBBON-HELIX-HELIX PROTEIN COPG DOMAIN-CONTAINING PROTEIN"/>
    <property type="match status" value="1"/>
</dbReference>
<sequence>MRYNTMYHIANRSPVMSKDTVAVRVDPDLRQRLDKLADAFGQTRSSIINDALRQYADHQEWQVTLIAERVKSIEAGEEVLISHEDVLAAFDKRFADKQAG</sequence>
<accession>A0A358HTX6</accession>
<dbReference type="InterPro" id="IPR010985">
    <property type="entry name" value="Ribbon_hlx_hlx"/>
</dbReference>
<dbReference type="EMBL" id="DPOP01000152">
    <property type="protein sequence ID" value="HCW69353.1"/>
    <property type="molecule type" value="Genomic_DNA"/>
</dbReference>
<dbReference type="SUPFAM" id="SSF47598">
    <property type="entry name" value="Ribbon-helix-helix"/>
    <property type="match status" value="1"/>
</dbReference>
<dbReference type="CDD" id="cd22233">
    <property type="entry name" value="RHH_CopAso-like"/>
    <property type="match status" value="1"/>
</dbReference>
<dbReference type="Proteomes" id="UP000264179">
    <property type="component" value="Unassembled WGS sequence"/>
</dbReference>
<feature type="domain" description="Ribbon-helix-helix protein CopG" evidence="1">
    <location>
        <begin position="21"/>
        <end position="57"/>
    </location>
</feature>
<dbReference type="Proteomes" id="UP000264753">
    <property type="component" value="Unassembled WGS sequence"/>
</dbReference>
<dbReference type="InterPro" id="IPR002145">
    <property type="entry name" value="CopG"/>
</dbReference>
<dbReference type="GO" id="GO:0006355">
    <property type="term" value="P:regulation of DNA-templated transcription"/>
    <property type="evidence" value="ECO:0007669"/>
    <property type="project" value="InterPro"/>
</dbReference>
<evidence type="ECO:0000313" key="2">
    <source>
        <dbReference type="EMBL" id="HBU98626.1"/>
    </source>
</evidence>
<evidence type="ECO:0000313" key="4">
    <source>
        <dbReference type="Proteomes" id="UP000264179"/>
    </source>
</evidence>
<dbReference type="EMBL" id="DOOG01000099">
    <property type="protein sequence ID" value="HBU98626.1"/>
    <property type="molecule type" value="Genomic_DNA"/>
</dbReference>
<comment type="caution">
    <text evidence="2">The sequence shown here is derived from an EMBL/GenBank/DDBJ whole genome shotgun (WGS) entry which is preliminary data.</text>
</comment>
<evidence type="ECO:0000313" key="3">
    <source>
        <dbReference type="EMBL" id="HCW69353.1"/>
    </source>
</evidence>
<dbReference type="AlphaFoldDB" id="A0A358HTX6"/>
<evidence type="ECO:0000313" key="5">
    <source>
        <dbReference type="Proteomes" id="UP000264753"/>
    </source>
</evidence>
<organism evidence="2 5">
    <name type="scientific">Thalassospira lucentensis</name>
    <dbReference type="NCBI Taxonomy" id="168935"/>
    <lineage>
        <taxon>Bacteria</taxon>
        <taxon>Pseudomonadati</taxon>
        <taxon>Pseudomonadota</taxon>
        <taxon>Alphaproteobacteria</taxon>
        <taxon>Rhodospirillales</taxon>
        <taxon>Thalassospiraceae</taxon>
        <taxon>Thalassospira</taxon>
    </lineage>
</organism>
<protein>
    <submittedName>
        <fullName evidence="2">CopG family transcriptional regulator</fullName>
    </submittedName>
</protein>
<dbReference type="Pfam" id="PF01402">
    <property type="entry name" value="RHH_1"/>
    <property type="match status" value="1"/>
</dbReference>
<dbReference type="Gene3D" id="1.10.1220.10">
    <property type="entry name" value="Met repressor-like"/>
    <property type="match status" value="1"/>
</dbReference>
<name>A0A358HTX6_9PROT</name>
<gene>
    <name evidence="2" type="ORF">DEF21_12080</name>
    <name evidence="3" type="ORF">DHR80_19560</name>
</gene>
<proteinExistence type="predicted"/>